<keyword evidence="1" id="KW-0812">Transmembrane</keyword>
<sequence length="350" mass="38165">MMSTMHPSSSSLISEESILQTLQTALDQAPQEFKEAAPTLVANLTALANTGIVALKTLPFVAILKHCEDSSQVMSISNATEVVRSTQHVSVISNNQEAICIALTSNTVAPKEITDGIRHKLGGMGNGMLACSLVFGVVQVAITSYSLWNIWQAIKNARNVGRRCPQKMQEIQNMLDRIPPMFQHLNEIIVKLRREGLTQREITFIHADFDGIHGAINDDLTEILTEISDLEVIIGTSHIKLAQCRKQVVINGIGGASSGISGFANVGLLATFSNPVLLGITGVLAGINILLAVACATRYFCSEKELELLANKLEEVKAFRRDIANWQRDLRTKRLEVLSEIRKATAAIPE</sequence>
<gene>
    <name evidence="2" type="ORF">Fcan01_00975</name>
</gene>
<dbReference type="Proteomes" id="UP000198287">
    <property type="component" value="Unassembled WGS sequence"/>
</dbReference>
<keyword evidence="1" id="KW-0472">Membrane</keyword>
<evidence type="ECO:0000313" key="2">
    <source>
        <dbReference type="EMBL" id="OXA62426.1"/>
    </source>
</evidence>
<organism evidence="2 3">
    <name type="scientific">Folsomia candida</name>
    <name type="common">Springtail</name>
    <dbReference type="NCBI Taxonomy" id="158441"/>
    <lineage>
        <taxon>Eukaryota</taxon>
        <taxon>Metazoa</taxon>
        <taxon>Ecdysozoa</taxon>
        <taxon>Arthropoda</taxon>
        <taxon>Hexapoda</taxon>
        <taxon>Collembola</taxon>
        <taxon>Entomobryomorpha</taxon>
        <taxon>Isotomoidea</taxon>
        <taxon>Isotomidae</taxon>
        <taxon>Proisotominae</taxon>
        <taxon>Folsomia</taxon>
    </lineage>
</organism>
<accession>A0A226F0H3</accession>
<proteinExistence type="predicted"/>
<evidence type="ECO:0000256" key="1">
    <source>
        <dbReference type="SAM" id="Phobius"/>
    </source>
</evidence>
<keyword evidence="3" id="KW-1185">Reference proteome</keyword>
<feature type="transmembrane region" description="Helical" evidence="1">
    <location>
        <begin position="127"/>
        <end position="148"/>
    </location>
</feature>
<comment type="caution">
    <text evidence="2">The sequence shown here is derived from an EMBL/GenBank/DDBJ whole genome shotgun (WGS) entry which is preliminary data.</text>
</comment>
<dbReference type="AlphaFoldDB" id="A0A226F0H3"/>
<feature type="transmembrane region" description="Helical" evidence="1">
    <location>
        <begin position="276"/>
        <end position="301"/>
    </location>
</feature>
<dbReference type="EMBL" id="LNIX01000001">
    <property type="protein sequence ID" value="OXA62426.1"/>
    <property type="molecule type" value="Genomic_DNA"/>
</dbReference>
<feature type="transmembrane region" description="Helical" evidence="1">
    <location>
        <begin position="248"/>
        <end position="270"/>
    </location>
</feature>
<keyword evidence="1" id="KW-1133">Transmembrane helix</keyword>
<evidence type="ECO:0000313" key="3">
    <source>
        <dbReference type="Proteomes" id="UP000198287"/>
    </source>
</evidence>
<protein>
    <submittedName>
        <fullName evidence="2">Uncharacterized protein</fullName>
    </submittedName>
</protein>
<reference evidence="2 3" key="1">
    <citation type="submission" date="2015-12" db="EMBL/GenBank/DDBJ databases">
        <title>The genome of Folsomia candida.</title>
        <authorList>
            <person name="Faddeeva A."/>
            <person name="Derks M.F."/>
            <person name="Anvar Y."/>
            <person name="Smit S."/>
            <person name="Van Straalen N."/>
            <person name="Roelofs D."/>
        </authorList>
    </citation>
    <scope>NUCLEOTIDE SEQUENCE [LARGE SCALE GENOMIC DNA]</scope>
    <source>
        <strain evidence="2 3">VU population</strain>
        <tissue evidence="2">Whole body</tissue>
    </source>
</reference>
<name>A0A226F0H3_FOLCA</name>